<comment type="caution">
    <text evidence="2">The sequence shown here is derived from an EMBL/GenBank/DDBJ whole genome shotgun (WGS) entry which is preliminary data.</text>
</comment>
<keyword evidence="3" id="KW-1185">Reference proteome</keyword>
<sequence length="209" mass="21257">MLKESSTSAGIEVAQVGGAIGEGSVLGRSAFKRAGSIAKRVGSAIGMADFAVSRDSRVVSISTVARSGNKTGSSSTTTARSGNRTDSSSTAIVGRTERTTGGIARRAERIGSTAAMRGASSSSARVGSTTGWATVGMAGFAVSRDSRADSMVIDGITRRAGRTGSTAATRGASSSSIKIGSTTGRATIRSGRDRFMPHRRAMRGRSETL</sequence>
<protein>
    <submittedName>
        <fullName evidence="2">Uncharacterized protein</fullName>
    </submittedName>
</protein>
<dbReference type="EMBL" id="CM017885">
    <property type="protein sequence ID" value="KAG1367902.1"/>
    <property type="molecule type" value="Genomic_DNA"/>
</dbReference>
<proteinExistence type="predicted"/>
<evidence type="ECO:0000313" key="3">
    <source>
        <dbReference type="Proteomes" id="UP000797356"/>
    </source>
</evidence>
<dbReference type="Proteomes" id="UP000797356">
    <property type="component" value="Chromosome 14"/>
</dbReference>
<organism evidence="2 3">
    <name type="scientific">Cocos nucifera</name>
    <name type="common">Coconut palm</name>
    <dbReference type="NCBI Taxonomy" id="13894"/>
    <lineage>
        <taxon>Eukaryota</taxon>
        <taxon>Viridiplantae</taxon>
        <taxon>Streptophyta</taxon>
        <taxon>Embryophyta</taxon>
        <taxon>Tracheophyta</taxon>
        <taxon>Spermatophyta</taxon>
        <taxon>Magnoliopsida</taxon>
        <taxon>Liliopsida</taxon>
        <taxon>Arecaceae</taxon>
        <taxon>Arecoideae</taxon>
        <taxon>Cocoseae</taxon>
        <taxon>Attaleinae</taxon>
        <taxon>Cocos</taxon>
    </lineage>
</organism>
<evidence type="ECO:0000313" key="2">
    <source>
        <dbReference type="EMBL" id="KAG1367902.1"/>
    </source>
</evidence>
<evidence type="ECO:0000256" key="1">
    <source>
        <dbReference type="SAM" id="MobiDB-lite"/>
    </source>
</evidence>
<dbReference type="AlphaFoldDB" id="A0A8K0NC70"/>
<feature type="region of interest" description="Disordered" evidence="1">
    <location>
        <begin position="66"/>
        <end position="101"/>
    </location>
</feature>
<feature type="compositionally biased region" description="Low complexity" evidence="1">
    <location>
        <begin position="162"/>
        <end position="182"/>
    </location>
</feature>
<feature type="region of interest" description="Disordered" evidence="1">
    <location>
        <begin position="161"/>
        <end position="182"/>
    </location>
</feature>
<reference evidence="2" key="2">
    <citation type="submission" date="2019-07" db="EMBL/GenBank/DDBJ databases">
        <authorList>
            <person name="Yang Y."/>
            <person name="Bocs S."/>
            <person name="Baudouin L."/>
        </authorList>
    </citation>
    <scope>NUCLEOTIDE SEQUENCE</scope>
    <source>
        <tissue evidence="2">Spear leaf of Hainan Tall coconut</tissue>
    </source>
</reference>
<accession>A0A8K0NC70</accession>
<name>A0A8K0NC70_COCNU</name>
<feature type="compositionally biased region" description="Low complexity" evidence="1">
    <location>
        <begin position="67"/>
        <end position="85"/>
    </location>
</feature>
<reference evidence="2" key="1">
    <citation type="journal article" date="2017" name="Gigascience">
        <title>The genome draft of coconut (Cocos nucifera).</title>
        <authorList>
            <person name="Xiao Y."/>
            <person name="Xu P."/>
            <person name="Fan H."/>
            <person name="Baudouin L."/>
            <person name="Xia W."/>
            <person name="Bocs S."/>
            <person name="Xu J."/>
            <person name="Li Q."/>
            <person name="Guo A."/>
            <person name="Zhou L."/>
            <person name="Li J."/>
            <person name="Wu Y."/>
            <person name="Ma Z."/>
            <person name="Armero A."/>
            <person name="Issali A.E."/>
            <person name="Liu N."/>
            <person name="Peng M."/>
            <person name="Yang Y."/>
        </authorList>
    </citation>
    <scope>NUCLEOTIDE SEQUENCE</scope>
    <source>
        <tissue evidence="2">Spear leaf of Hainan Tall coconut</tissue>
    </source>
</reference>
<gene>
    <name evidence="2" type="ORF">COCNU_14G003700</name>
</gene>